<evidence type="ECO:0000313" key="3">
    <source>
        <dbReference type="Proteomes" id="UP000244450"/>
    </source>
</evidence>
<organism evidence="2 3">
    <name type="scientific">Chitinophaga parva</name>
    <dbReference type="NCBI Taxonomy" id="2169414"/>
    <lineage>
        <taxon>Bacteria</taxon>
        <taxon>Pseudomonadati</taxon>
        <taxon>Bacteroidota</taxon>
        <taxon>Chitinophagia</taxon>
        <taxon>Chitinophagales</taxon>
        <taxon>Chitinophagaceae</taxon>
        <taxon>Chitinophaga</taxon>
    </lineage>
</organism>
<evidence type="ECO:0000259" key="1">
    <source>
        <dbReference type="Pfam" id="PF13229"/>
    </source>
</evidence>
<dbReference type="OrthoDB" id="3333873at2"/>
<evidence type="ECO:0000313" key="2">
    <source>
        <dbReference type="EMBL" id="PUZ22992.1"/>
    </source>
</evidence>
<gene>
    <name evidence="2" type="ORF">DCC81_21520</name>
</gene>
<dbReference type="InterPro" id="IPR006626">
    <property type="entry name" value="PbH1"/>
</dbReference>
<proteinExistence type="predicted"/>
<accession>A0A2T7BD35</accession>
<name>A0A2T7BD35_9BACT</name>
<sequence>MSAGGCRHSTLNIPRMKKTKALSRVLGAICLQAGLLSSCSKLPFLLPPHGSDGGPVVTTTRYYIDNNGSDSADGLSPNTAWKTLTKVNATTFQPGDSVLFKRGNAWTGTLVIKSSGTHDARITFGAYGTGDKPRIVGNNATLSAVLIQDAKYLTFENFDVSHPRAVRPPDISLSGIYVALATAGTYPGICIKHNNIHDVEGMPITNRHLQAGIFVRSNAAQAYFDSLTIEGNDLKRCSSRGIMMGDGSNKDTTYYNNNIVIRQNVVDSTALEGIIVYTSKNVLIENNRVLNAGAYTLGVNMNIVLAGLWGRGKNMIIQHNEVAYTRLTNPVPYASMDSEAFDIDLGTPGYTIIQYNYSHDNQGGFFLHMGDPGPDFTYGIVRYNISQNDGDPFGNRVFELHEHPNGKVVPIYIYNNTFYDATKIGVLDRAGGTGVHPGLEFRNNIFYAPATQFDDQANIVYDHNFYYPGPKAASDSTGYTVNPLLVAPGSGGSGINTVNGYKLQGNSPAIGAGVLISNNGGQDYFGKPVSATMAPAVGAAQ</sequence>
<dbReference type="SUPFAM" id="SSF51126">
    <property type="entry name" value="Pectin lyase-like"/>
    <property type="match status" value="1"/>
</dbReference>
<dbReference type="EMBL" id="QCYK01000003">
    <property type="protein sequence ID" value="PUZ22992.1"/>
    <property type="molecule type" value="Genomic_DNA"/>
</dbReference>
<reference evidence="2 3" key="1">
    <citation type="submission" date="2018-04" db="EMBL/GenBank/DDBJ databases">
        <title>Chitinophaga fuyangensis sp. nov., isolated from soil in a chemical factory.</title>
        <authorList>
            <person name="Chen K."/>
        </authorList>
    </citation>
    <scope>NUCLEOTIDE SEQUENCE [LARGE SCALE GENOMIC DNA]</scope>
    <source>
        <strain evidence="2 3">LY-1</strain>
    </source>
</reference>
<comment type="caution">
    <text evidence="2">The sequence shown here is derived from an EMBL/GenBank/DDBJ whole genome shotgun (WGS) entry which is preliminary data.</text>
</comment>
<dbReference type="AlphaFoldDB" id="A0A2T7BD35"/>
<dbReference type="Gene3D" id="2.160.20.10">
    <property type="entry name" value="Single-stranded right-handed beta-helix, Pectin lyase-like"/>
    <property type="match status" value="1"/>
</dbReference>
<dbReference type="Pfam" id="PF13229">
    <property type="entry name" value="Beta_helix"/>
    <property type="match status" value="1"/>
</dbReference>
<feature type="domain" description="Right handed beta helix" evidence="1">
    <location>
        <begin position="142"/>
        <end position="303"/>
    </location>
</feature>
<dbReference type="InterPro" id="IPR012334">
    <property type="entry name" value="Pectin_lyas_fold"/>
</dbReference>
<protein>
    <recommendedName>
        <fullName evidence="1">Right handed beta helix domain-containing protein</fullName>
    </recommendedName>
</protein>
<dbReference type="InterPro" id="IPR039448">
    <property type="entry name" value="Beta_helix"/>
</dbReference>
<dbReference type="SMART" id="SM00710">
    <property type="entry name" value="PbH1"/>
    <property type="match status" value="7"/>
</dbReference>
<keyword evidence="3" id="KW-1185">Reference proteome</keyword>
<dbReference type="InterPro" id="IPR011050">
    <property type="entry name" value="Pectin_lyase_fold/virulence"/>
</dbReference>
<dbReference type="Proteomes" id="UP000244450">
    <property type="component" value="Unassembled WGS sequence"/>
</dbReference>